<sequence>MSDSMFNEEQQMLADSARRYVERGYGAAELQASIAHPAGCLPEKWKEFGELGWLGIVLPEADGGFGGSFSDVCIVSEELGRGVVNEPFVASGIAANMLLAELAVEDVKAKWLPGLIDGSRRAVLAFLPTGNAYRIPCADVRARTVEGGFILGGETSLALGLAGADGYMVLARMDDGPKMGLFLLDAGLPGLTVRPCALYDGQGAGRLRLEDVPVAHALDVQAEPAMLERLARYIDGTIIAHCAQTVGTMQRAFEITLDYLKTRQQFGKPISANQVVQHRLVDLFVEIEEARALSRAAAGIFDECRGEDNGARRKYAAAAKACVAQVAKHCWKEAVQLHGAIGMTQEYVVGQYVKRLAAAATLYGTEEAQLETVADLTFDTVRA</sequence>
<evidence type="ECO:0000256" key="3">
    <source>
        <dbReference type="ARBA" id="ARBA00022630"/>
    </source>
</evidence>
<dbReference type="Gene3D" id="1.20.140.10">
    <property type="entry name" value="Butyryl-CoA Dehydrogenase, subunit A, domain 3"/>
    <property type="match status" value="1"/>
</dbReference>
<evidence type="ECO:0000256" key="2">
    <source>
        <dbReference type="ARBA" id="ARBA00009347"/>
    </source>
</evidence>
<proteinExistence type="inferred from homology"/>
<dbReference type="InterPro" id="IPR037069">
    <property type="entry name" value="AcylCoA_DH/ox_N_sf"/>
</dbReference>
<evidence type="ECO:0000259" key="7">
    <source>
        <dbReference type="Pfam" id="PF02771"/>
    </source>
</evidence>
<feature type="domain" description="Acyl-CoA dehydrogenase/oxidase C-terminal" evidence="6">
    <location>
        <begin position="239"/>
        <end position="375"/>
    </location>
</feature>
<accession>A0ABW1U0P5</accession>
<evidence type="ECO:0000256" key="4">
    <source>
        <dbReference type="ARBA" id="ARBA00022827"/>
    </source>
</evidence>
<dbReference type="Pfam" id="PF02771">
    <property type="entry name" value="Acyl-CoA_dh_N"/>
    <property type="match status" value="1"/>
</dbReference>
<keyword evidence="9" id="KW-1185">Reference proteome</keyword>
<dbReference type="SUPFAM" id="SSF47203">
    <property type="entry name" value="Acyl-CoA dehydrogenase C-terminal domain-like"/>
    <property type="match status" value="1"/>
</dbReference>
<protein>
    <submittedName>
        <fullName evidence="8">Acyl-CoA dehydrogenase family protein</fullName>
        <ecNumber evidence="8">1.-.-.-</ecNumber>
    </submittedName>
</protein>
<dbReference type="EMBL" id="JBHSRS010000083">
    <property type="protein sequence ID" value="MFC6283471.1"/>
    <property type="molecule type" value="Genomic_DNA"/>
</dbReference>
<dbReference type="RefSeq" id="WP_371438097.1">
    <property type="nucleotide sequence ID" value="NZ_JBHSRS010000083.1"/>
</dbReference>
<dbReference type="InterPro" id="IPR009075">
    <property type="entry name" value="AcylCo_DH/oxidase_C"/>
</dbReference>
<dbReference type="Gene3D" id="1.10.540.10">
    <property type="entry name" value="Acyl-CoA dehydrogenase/oxidase, N-terminal domain"/>
    <property type="match status" value="1"/>
</dbReference>
<keyword evidence="3" id="KW-0285">Flavoprotein</keyword>
<comment type="cofactor">
    <cofactor evidence="1">
        <name>FAD</name>
        <dbReference type="ChEBI" id="CHEBI:57692"/>
    </cofactor>
</comment>
<evidence type="ECO:0000256" key="1">
    <source>
        <dbReference type="ARBA" id="ARBA00001974"/>
    </source>
</evidence>
<dbReference type="SUPFAM" id="SSF56645">
    <property type="entry name" value="Acyl-CoA dehydrogenase NM domain-like"/>
    <property type="match status" value="1"/>
</dbReference>
<dbReference type="InterPro" id="IPR009100">
    <property type="entry name" value="AcylCoA_DH/oxidase_NM_dom_sf"/>
</dbReference>
<dbReference type="PANTHER" id="PTHR43884">
    <property type="entry name" value="ACYL-COA DEHYDROGENASE"/>
    <property type="match status" value="1"/>
</dbReference>
<evidence type="ECO:0000313" key="8">
    <source>
        <dbReference type="EMBL" id="MFC6283471.1"/>
    </source>
</evidence>
<evidence type="ECO:0000256" key="5">
    <source>
        <dbReference type="ARBA" id="ARBA00023002"/>
    </source>
</evidence>
<reference evidence="9" key="1">
    <citation type="journal article" date="2019" name="Int. J. Syst. Evol. Microbiol.">
        <title>The Global Catalogue of Microorganisms (GCM) 10K type strain sequencing project: providing services to taxonomists for standard genome sequencing and annotation.</title>
        <authorList>
            <consortium name="The Broad Institute Genomics Platform"/>
            <consortium name="The Broad Institute Genome Sequencing Center for Infectious Disease"/>
            <person name="Wu L."/>
            <person name="Ma J."/>
        </authorList>
    </citation>
    <scope>NUCLEOTIDE SEQUENCE [LARGE SCALE GENOMIC DNA]</scope>
    <source>
        <strain evidence="9">CCUG 39402</strain>
    </source>
</reference>
<organism evidence="8 9">
    <name type="scientific">Polaromonas aquatica</name>
    <dbReference type="NCBI Taxonomy" id="332657"/>
    <lineage>
        <taxon>Bacteria</taxon>
        <taxon>Pseudomonadati</taxon>
        <taxon>Pseudomonadota</taxon>
        <taxon>Betaproteobacteria</taxon>
        <taxon>Burkholderiales</taxon>
        <taxon>Comamonadaceae</taxon>
        <taxon>Polaromonas</taxon>
    </lineage>
</organism>
<comment type="similarity">
    <text evidence="2">Belongs to the acyl-CoA dehydrogenase family.</text>
</comment>
<dbReference type="Pfam" id="PF00441">
    <property type="entry name" value="Acyl-CoA_dh_1"/>
    <property type="match status" value="1"/>
</dbReference>
<keyword evidence="5 8" id="KW-0560">Oxidoreductase</keyword>
<feature type="domain" description="Acyl-CoA dehydrogenase/oxidase N-terminal" evidence="7">
    <location>
        <begin position="7"/>
        <end position="118"/>
    </location>
</feature>
<evidence type="ECO:0000313" key="9">
    <source>
        <dbReference type="Proteomes" id="UP001596270"/>
    </source>
</evidence>
<evidence type="ECO:0000259" key="6">
    <source>
        <dbReference type="Pfam" id="PF00441"/>
    </source>
</evidence>
<dbReference type="Gene3D" id="2.40.110.10">
    <property type="entry name" value="Butyryl-CoA Dehydrogenase, subunit A, domain 2"/>
    <property type="match status" value="1"/>
</dbReference>
<dbReference type="CDD" id="cd00567">
    <property type="entry name" value="ACAD"/>
    <property type="match status" value="1"/>
</dbReference>
<dbReference type="InterPro" id="IPR046373">
    <property type="entry name" value="Acyl-CoA_Oxase/DH_mid-dom_sf"/>
</dbReference>
<dbReference type="PANTHER" id="PTHR43884:SF20">
    <property type="entry name" value="ACYL-COA DEHYDROGENASE FADE28"/>
    <property type="match status" value="1"/>
</dbReference>
<comment type="caution">
    <text evidence="8">The sequence shown here is derived from an EMBL/GenBank/DDBJ whole genome shotgun (WGS) entry which is preliminary data.</text>
</comment>
<dbReference type="InterPro" id="IPR036250">
    <property type="entry name" value="AcylCo_DH-like_C"/>
</dbReference>
<keyword evidence="4" id="KW-0274">FAD</keyword>
<dbReference type="EC" id="1.-.-.-" evidence="8"/>
<dbReference type="GO" id="GO:0016491">
    <property type="term" value="F:oxidoreductase activity"/>
    <property type="evidence" value="ECO:0007669"/>
    <property type="project" value="UniProtKB-KW"/>
</dbReference>
<name>A0ABW1U0P5_9BURK</name>
<dbReference type="Proteomes" id="UP001596270">
    <property type="component" value="Unassembled WGS sequence"/>
</dbReference>
<gene>
    <name evidence="8" type="ORF">ACFQND_19765</name>
</gene>
<dbReference type="InterPro" id="IPR013786">
    <property type="entry name" value="AcylCoA_DH/ox_N"/>
</dbReference>